<dbReference type="GeneID" id="93719731"/>
<protein>
    <submittedName>
        <fullName evidence="2">Uncharacterized protein</fullName>
    </submittedName>
</protein>
<dbReference type="EMBL" id="PZFR01000021">
    <property type="protein sequence ID" value="PTI69346.1"/>
    <property type="molecule type" value="Genomic_DNA"/>
</dbReference>
<dbReference type="RefSeq" id="WP_046835734.1">
    <property type="nucleotide sequence ID" value="NZ_CP118976.1"/>
</dbReference>
<evidence type="ECO:0000313" key="2">
    <source>
        <dbReference type="EMBL" id="PTI69346.1"/>
    </source>
</evidence>
<feature type="transmembrane region" description="Helical" evidence="1">
    <location>
        <begin position="9"/>
        <end position="27"/>
    </location>
</feature>
<reference evidence="2 3" key="1">
    <citation type="journal article" date="2016" name="Front. Microbiol.">
        <title>Comprehensive Phylogenetic Analysis of Bovine Non-aureus Staphylococci Species Based on Whole-Genome Sequencing.</title>
        <authorList>
            <person name="Naushad S."/>
            <person name="Barkema H.W."/>
            <person name="Luby C."/>
            <person name="Condas L.A."/>
            <person name="Nobrega D.B."/>
            <person name="Carson D.A."/>
            <person name="De Buck J."/>
        </authorList>
    </citation>
    <scope>NUCLEOTIDE SEQUENCE [LARGE SCALE GENOMIC DNA]</scope>
    <source>
        <strain evidence="2 3">SNUC 1084</strain>
    </source>
</reference>
<comment type="caution">
    <text evidence="2">The sequence shown here is derived from an EMBL/GenBank/DDBJ whole genome shotgun (WGS) entry which is preliminary data.</text>
</comment>
<name>A0ABX5IR14_9STAP</name>
<dbReference type="Proteomes" id="UP000240859">
    <property type="component" value="Unassembled WGS sequence"/>
</dbReference>
<evidence type="ECO:0000313" key="3">
    <source>
        <dbReference type="Proteomes" id="UP000240859"/>
    </source>
</evidence>
<organism evidence="2 3">
    <name type="scientific">Staphylococcus succinus</name>
    <dbReference type="NCBI Taxonomy" id="61015"/>
    <lineage>
        <taxon>Bacteria</taxon>
        <taxon>Bacillati</taxon>
        <taxon>Bacillota</taxon>
        <taxon>Bacilli</taxon>
        <taxon>Bacillales</taxon>
        <taxon>Staphylococcaceae</taxon>
        <taxon>Staphylococcus</taxon>
    </lineage>
</organism>
<proteinExistence type="predicted"/>
<accession>A0ABX5IR14</accession>
<gene>
    <name evidence="2" type="ORF">BU057_05475</name>
</gene>
<keyword evidence="1" id="KW-0812">Transmembrane</keyword>
<keyword evidence="1" id="KW-1133">Transmembrane helix</keyword>
<feature type="transmembrane region" description="Helical" evidence="1">
    <location>
        <begin position="68"/>
        <end position="87"/>
    </location>
</feature>
<keyword evidence="3" id="KW-1185">Reference proteome</keyword>
<keyword evidence="1" id="KW-0472">Membrane</keyword>
<sequence>MNKHLIKRTITISIVFGVLFFLLNYFSSSHHNAVGQLILKSLLAMIVLGILYYVLFSIVNSPERKYKFGITIPIALLVAIIICSIVATIKIGIIVGLLIGVIAGYMWEFIEKNKNGGDHR</sequence>
<feature type="transmembrane region" description="Helical" evidence="1">
    <location>
        <begin position="93"/>
        <end position="110"/>
    </location>
</feature>
<evidence type="ECO:0000256" key="1">
    <source>
        <dbReference type="SAM" id="Phobius"/>
    </source>
</evidence>
<feature type="transmembrane region" description="Helical" evidence="1">
    <location>
        <begin position="33"/>
        <end position="56"/>
    </location>
</feature>